<dbReference type="EMBL" id="CP144918">
    <property type="protein sequence ID" value="WWA47871.1"/>
    <property type="molecule type" value="Genomic_DNA"/>
</dbReference>
<feature type="transmembrane region" description="Helical" evidence="1">
    <location>
        <begin position="77"/>
        <end position="97"/>
    </location>
</feature>
<name>A0ABZ2D7T9_9SPHN</name>
<keyword evidence="1" id="KW-1133">Transmembrane helix</keyword>
<proteinExistence type="predicted"/>
<organism evidence="2 3">
    <name type="scientific">Pelagerythrobacter marensis</name>
    <dbReference type="NCBI Taxonomy" id="543877"/>
    <lineage>
        <taxon>Bacteria</taxon>
        <taxon>Pseudomonadati</taxon>
        <taxon>Pseudomonadota</taxon>
        <taxon>Alphaproteobacteria</taxon>
        <taxon>Sphingomonadales</taxon>
        <taxon>Erythrobacteraceae</taxon>
        <taxon>Pelagerythrobacter</taxon>
    </lineage>
</organism>
<evidence type="ECO:0000313" key="2">
    <source>
        <dbReference type="EMBL" id="WWA47871.1"/>
    </source>
</evidence>
<feature type="transmembrane region" description="Helical" evidence="1">
    <location>
        <begin position="175"/>
        <end position="195"/>
    </location>
</feature>
<reference evidence="2 3" key="1">
    <citation type="submission" date="2024-02" db="EMBL/GenBank/DDBJ databases">
        <title>The whole genome sequence of five bacterial samples isolated from Abu Dhabi Sabkha-shore region.</title>
        <authorList>
            <person name="Sudalaimuthuasari N."/>
            <person name="Sarfraz B."/>
            <person name="Tuyisabe J.D."/>
            <person name="Mugisha Ntwali L.D.M."/>
            <person name="Ali A.I.A.A."/>
            <person name="Almansoori S.Z.A."/>
            <person name="Alajami H.S.A."/>
            <person name="Almeqbaali A.A.S."/>
            <person name="Kundu B."/>
            <person name="Saeed E.E."/>
            <person name="Sukumarinath V."/>
            <person name="Mishra A.K."/>
            <person name="Hazzouri K.M."/>
            <person name="Almaskari R."/>
            <person name="Sharma A.K."/>
            <person name="Amiri K.M.A."/>
        </authorList>
    </citation>
    <scope>NUCLEOTIDE SEQUENCE [LARGE SCALE GENOMIC DNA]</scope>
    <source>
        <strain evidence="3">kcgeb_sd</strain>
    </source>
</reference>
<gene>
    <name evidence="2" type="ORF">V5F89_02885</name>
</gene>
<protein>
    <submittedName>
        <fullName evidence="2">DUF2837 family protein</fullName>
    </submittedName>
</protein>
<feature type="transmembrane region" description="Helical" evidence="1">
    <location>
        <begin position="6"/>
        <end position="27"/>
    </location>
</feature>
<accession>A0ABZ2D7T9</accession>
<keyword evidence="3" id="KW-1185">Reference proteome</keyword>
<dbReference type="Pfam" id="PF10997">
    <property type="entry name" value="Amj"/>
    <property type="match status" value="1"/>
</dbReference>
<evidence type="ECO:0000313" key="3">
    <source>
        <dbReference type="Proteomes" id="UP001335183"/>
    </source>
</evidence>
<sequence length="240" mass="26195">MEITHIIMLVVPILYGGIQAIEMSAILARIAGLQVSKSMSGYALQQSVYMATRLLLVMLLPLLGLAIDAGIDKDSYAIMAHVSLIISFLAGGVVVSFRKSIVKYYSGILLRHDETGKYISSFFSPKIPSMELAADLKIGAGRQVLFVSIIVFTIYSSGMFLSFYLAALIPEYRASISQSSGIVNALGALLLTFVIEPRISRCIDRASRDAADLVFSLLIGRWLAVSVIAQLLLLIIFWIL</sequence>
<dbReference type="InterPro" id="IPR021260">
    <property type="entry name" value="Amj"/>
</dbReference>
<feature type="transmembrane region" description="Helical" evidence="1">
    <location>
        <begin position="144"/>
        <end position="169"/>
    </location>
</feature>
<dbReference type="RefSeq" id="WP_338446758.1">
    <property type="nucleotide sequence ID" value="NZ_CP144918.1"/>
</dbReference>
<feature type="transmembrane region" description="Helical" evidence="1">
    <location>
        <begin position="215"/>
        <end position="239"/>
    </location>
</feature>
<keyword evidence="1" id="KW-0812">Transmembrane</keyword>
<dbReference type="Proteomes" id="UP001335183">
    <property type="component" value="Chromosome"/>
</dbReference>
<feature type="transmembrane region" description="Helical" evidence="1">
    <location>
        <begin position="48"/>
        <end position="71"/>
    </location>
</feature>
<evidence type="ECO:0000256" key="1">
    <source>
        <dbReference type="SAM" id="Phobius"/>
    </source>
</evidence>
<keyword evidence="1" id="KW-0472">Membrane</keyword>